<accession>A0ACC1M3J5</accession>
<comment type="caution">
    <text evidence="1">The sequence shown here is derived from an EMBL/GenBank/DDBJ whole genome shotgun (WGS) entry which is preliminary data.</text>
</comment>
<proteinExistence type="predicted"/>
<evidence type="ECO:0000313" key="2">
    <source>
        <dbReference type="Proteomes" id="UP001139981"/>
    </source>
</evidence>
<evidence type="ECO:0000313" key="1">
    <source>
        <dbReference type="EMBL" id="KAJ2892921.1"/>
    </source>
</evidence>
<feature type="non-terminal residue" evidence="1">
    <location>
        <position position="1"/>
    </location>
</feature>
<dbReference type="Proteomes" id="UP001139981">
    <property type="component" value="Unassembled WGS sequence"/>
</dbReference>
<name>A0ACC1M3J5_9FUNG</name>
<dbReference type="EMBL" id="JANBVB010000631">
    <property type="protein sequence ID" value="KAJ2892921.1"/>
    <property type="molecule type" value="Genomic_DNA"/>
</dbReference>
<reference evidence="1" key="1">
    <citation type="submission" date="2022-07" db="EMBL/GenBank/DDBJ databases">
        <title>Phylogenomic reconstructions and comparative analyses of Kickxellomycotina fungi.</title>
        <authorList>
            <person name="Reynolds N.K."/>
            <person name="Stajich J.E."/>
            <person name="Barry K."/>
            <person name="Grigoriev I.V."/>
            <person name="Crous P."/>
            <person name="Smith M.E."/>
        </authorList>
    </citation>
    <scope>NUCLEOTIDE SEQUENCE</scope>
    <source>
        <strain evidence="1">CBS 190363</strain>
    </source>
</reference>
<organism evidence="1 2">
    <name type="scientific">Coemansia aciculifera</name>
    <dbReference type="NCBI Taxonomy" id="417176"/>
    <lineage>
        <taxon>Eukaryota</taxon>
        <taxon>Fungi</taxon>
        <taxon>Fungi incertae sedis</taxon>
        <taxon>Zoopagomycota</taxon>
        <taxon>Kickxellomycotina</taxon>
        <taxon>Kickxellomycetes</taxon>
        <taxon>Kickxellales</taxon>
        <taxon>Kickxellaceae</taxon>
        <taxon>Coemansia</taxon>
    </lineage>
</organism>
<protein>
    <submittedName>
        <fullName evidence="1">Uncharacterized protein</fullName>
    </submittedName>
</protein>
<sequence length="167" mass="18642">AREHCHNAKLVKKNRTIDFRFRRLSYIELSAMQAMVENMDLPVPPIEPNLVQANLCGTCQQRLRCSVEGMKDLPASASMVAPTDFRRNRSISSCIRNSRSRAIARTTAAVENARQVTKPLHAVYNACFPPVLAKDLAPSSNAHSSQPSPLAPVHEIPSNSRQFQMYK</sequence>
<gene>
    <name evidence="1" type="ORF">IWW38_003039</name>
</gene>
<keyword evidence="2" id="KW-1185">Reference proteome</keyword>